<organism evidence="1 2">
    <name type="scientific">Caerostris extrusa</name>
    <name type="common">Bark spider</name>
    <name type="synonym">Caerostris bankana</name>
    <dbReference type="NCBI Taxonomy" id="172846"/>
    <lineage>
        <taxon>Eukaryota</taxon>
        <taxon>Metazoa</taxon>
        <taxon>Ecdysozoa</taxon>
        <taxon>Arthropoda</taxon>
        <taxon>Chelicerata</taxon>
        <taxon>Arachnida</taxon>
        <taxon>Araneae</taxon>
        <taxon>Araneomorphae</taxon>
        <taxon>Entelegynae</taxon>
        <taxon>Araneoidea</taxon>
        <taxon>Araneidae</taxon>
        <taxon>Caerostris</taxon>
    </lineage>
</organism>
<feature type="non-terminal residue" evidence="1">
    <location>
        <position position="69"/>
    </location>
</feature>
<name>A0AAV4VDC9_CAEEX</name>
<evidence type="ECO:0000313" key="2">
    <source>
        <dbReference type="Proteomes" id="UP001054945"/>
    </source>
</evidence>
<dbReference type="EMBL" id="BPLR01014261">
    <property type="protein sequence ID" value="GIY67624.1"/>
    <property type="molecule type" value="Genomic_DNA"/>
</dbReference>
<protein>
    <submittedName>
        <fullName evidence="1">Uncharacterized protein</fullName>
    </submittedName>
</protein>
<gene>
    <name evidence="1" type="ORF">CEXT_425471</name>
</gene>
<comment type="caution">
    <text evidence="1">The sequence shown here is derived from an EMBL/GenBank/DDBJ whole genome shotgun (WGS) entry which is preliminary data.</text>
</comment>
<proteinExistence type="predicted"/>
<reference evidence="1 2" key="1">
    <citation type="submission" date="2021-06" db="EMBL/GenBank/DDBJ databases">
        <title>Caerostris extrusa draft genome.</title>
        <authorList>
            <person name="Kono N."/>
            <person name="Arakawa K."/>
        </authorList>
    </citation>
    <scope>NUCLEOTIDE SEQUENCE [LARGE SCALE GENOMIC DNA]</scope>
</reference>
<dbReference type="Proteomes" id="UP001054945">
    <property type="component" value="Unassembled WGS sequence"/>
</dbReference>
<evidence type="ECO:0000313" key="1">
    <source>
        <dbReference type="EMBL" id="GIY67624.1"/>
    </source>
</evidence>
<accession>A0AAV4VDC9</accession>
<keyword evidence="2" id="KW-1185">Reference proteome</keyword>
<sequence>MECKYSKTEFIFRKAYLDGHGNITIRWYFEIYFSCPVIELGVTGALMITCKCSAIDGFAHKSLAEFMKE</sequence>
<dbReference type="AlphaFoldDB" id="A0AAV4VDC9"/>